<evidence type="ECO:0000313" key="2">
    <source>
        <dbReference type="EMBL" id="GAA6196853.1"/>
    </source>
</evidence>
<protein>
    <submittedName>
        <fullName evidence="2">Helix-turn-helix transcriptional regulator</fullName>
    </submittedName>
</protein>
<name>A0ABQ0ALY4_9RHOB</name>
<sequence length="265" mass="29659">MQSYFAQNLRWLCAEAGPIAQTCRGIGINRQQFNRYLSGGGAPSAHNLRRISKYFALTEAELLAPHDEFCAAQGARLDKAALAANPSLLPFNRLFQNQARPLRRFLGVYHAYYCTPTWPGQILRSLIQLRAEDGLVVTHTYERATSGDGSIRQRSRYHGLASFQGNRLCMYETHRRAGGFLSETVLMPEHPQQTTYLQGLTLGVSARPDQQPFSTRTVWVRISERTSAREALALTGAYPSTSVRLDPKVRRLLGDQPPISITPEP</sequence>
<organism evidence="2 3">
    <name type="scientific">Pseudophaeobacter arcticus</name>
    <dbReference type="NCBI Taxonomy" id="385492"/>
    <lineage>
        <taxon>Bacteria</taxon>
        <taxon>Pseudomonadati</taxon>
        <taxon>Pseudomonadota</taxon>
        <taxon>Alphaproteobacteria</taxon>
        <taxon>Rhodobacterales</taxon>
        <taxon>Paracoccaceae</taxon>
        <taxon>Pseudophaeobacter</taxon>
    </lineage>
</organism>
<keyword evidence="3" id="KW-1185">Reference proteome</keyword>
<evidence type="ECO:0000313" key="3">
    <source>
        <dbReference type="Proteomes" id="UP001441944"/>
    </source>
</evidence>
<dbReference type="PROSITE" id="PS50943">
    <property type="entry name" value="HTH_CROC1"/>
    <property type="match status" value="1"/>
</dbReference>
<dbReference type="EMBL" id="BAABWU010000008">
    <property type="protein sequence ID" value="GAA6196853.1"/>
    <property type="molecule type" value="Genomic_DNA"/>
</dbReference>
<comment type="caution">
    <text evidence="2">The sequence shown here is derived from an EMBL/GenBank/DDBJ whole genome shotgun (WGS) entry which is preliminary data.</text>
</comment>
<proteinExistence type="predicted"/>
<accession>A0ABQ0ALY4</accession>
<dbReference type="InterPro" id="IPR001387">
    <property type="entry name" value="Cro/C1-type_HTH"/>
</dbReference>
<gene>
    <name evidence="2" type="ORF">NBRC116598_22970</name>
</gene>
<dbReference type="Proteomes" id="UP001441944">
    <property type="component" value="Unassembled WGS sequence"/>
</dbReference>
<dbReference type="RefSeq" id="WP_353400149.1">
    <property type="nucleotide sequence ID" value="NZ_BAABWU010000008.1"/>
</dbReference>
<dbReference type="CDD" id="cd00093">
    <property type="entry name" value="HTH_XRE"/>
    <property type="match status" value="1"/>
</dbReference>
<feature type="domain" description="HTH cro/C1-type" evidence="1">
    <location>
        <begin position="26"/>
        <end position="62"/>
    </location>
</feature>
<evidence type="ECO:0000259" key="1">
    <source>
        <dbReference type="PROSITE" id="PS50943"/>
    </source>
</evidence>
<reference evidence="2 3" key="1">
    <citation type="submission" date="2024-04" db="EMBL/GenBank/DDBJ databases">
        <title>Draft genome sequence of Pseudophaeobacter arcticus NBRC 116598.</title>
        <authorList>
            <person name="Miyakawa T."/>
            <person name="Kusuya Y."/>
            <person name="Miura T."/>
        </authorList>
    </citation>
    <scope>NUCLEOTIDE SEQUENCE [LARGE SCALE GENOMIC DNA]</scope>
    <source>
        <strain evidence="2 3">SU-CL00105</strain>
    </source>
</reference>